<dbReference type="HOGENOM" id="CLU_2575035_0_0_1"/>
<dbReference type="AlphaFoldDB" id="B2W0V6"/>
<evidence type="ECO:0000313" key="3">
    <source>
        <dbReference type="Proteomes" id="UP000001471"/>
    </source>
</evidence>
<sequence>MMNISNVRCRSGAVILHRTGLLANNFAQQHEIWQEPDRYRDQLLHGMMGVLAGKKPAVPNEGQRTRTKRTRLNQDADCARH</sequence>
<reference evidence="3" key="1">
    <citation type="journal article" date="2013" name="G3 (Bethesda)">
        <title>Comparative genomics of a plant-pathogenic fungus, Pyrenophora tritici-repentis, reveals transduplication and the impact of repeat elements on pathogenicity and population divergence.</title>
        <authorList>
            <person name="Manning V.A."/>
            <person name="Pandelova I."/>
            <person name="Dhillon B."/>
            <person name="Wilhelm L.J."/>
            <person name="Goodwin S.B."/>
            <person name="Berlin A.M."/>
            <person name="Figueroa M."/>
            <person name="Freitag M."/>
            <person name="Hane J.K."/>
            <person name="Henrissat B."/>
            <person name="Holman W.H."/>
            <person name="Kodira C.D."/>
            <person name="Martin J."/>
            <person name="Oliver R.P."/>
            <person name="Robbertse B."/>
            <person name="Schackwitz W."/>
            <person name="Schwartz D.C."/>
            <person name="Spatafora J.W."/>
            <person name="Turgeon B.G."/>
            <person name="Yandava C."/>
            <person name="Young S."/>
            <person name="Zhou S."/>
            <person name="Zeng Q."/>
            <person name="Grigoriev I.V."/>
            <person name="Ma L.-J."/>
            <person name="Ciuffetti L.M."/>
        </authorList>
    </citation>
    <scope>NUCLEOTIDE SEQUENCE [LARGE SCALE GENOMIC DNA]</scope>
    <source>
        <strain evidence="3">Pt-1C-BFP</strain>
    </source>
</reference>
<dbReference type="EMBL" id="DS231617">
    <property type="protein sequence ID" value="EDU46929.1"/>
    <property type="molecule type" value="Genomic_DNA"/>
</dbReference>
<accession>B2W0V6</accession>
<dbReference type="InParanoid" id="B2W0V6"/>
<protein>
    <submittedName>
        <fullName evidence="2">Uncharacterized protein</fullName>
    </submittedName>
</protein>
<gene>
    <name evidence="2" type="ORF">PTRG_04091</name>
</gene>
<organism evidence="2 3">
    <name type="scientific">Pyrenophora tritici-repentis (strain Pt-1C-BFP)</name>
    <name type="common">Wheat tan spot fungus</name>
    <name type="synonym">Drechslera tritici-repentis</name>
    <dbReference type="NCBI Taxonomy" id="426418"/>
    <lineage>
        <taxon>Eukaryota</taxon>
        <taxon>Fungi</taxon>
        <taxon>Dikarya</taxon>
        <taxon>Ascomycota</taxon>
        <taxon>Pezizomycotina</taxon>
        <taxon>Dothideomycetes</taxon>
        <taxon>Pleosporomycetidae</taxon>
        <taxon>Pleosporales</taxon>
        <taxon>Pleosporineae</taxon>
        <taxon>Pleosporaceae</taxon>
        <taxon>Pyrenophora</taxon>
    </lineage>
</organism>
<name>B2W0V6_PYRTR</name>
<feature type="region of interest" description="Disordered" evidence="1">
    <location>
        <begin position="54"/>
        <end position="81"/>
    </location>
</feature>
<proteinExistence type="predicted"/>
<feature type="compositionally biased region" description="Basic and acidic residues" evidence="1">
    <location>
        <begin position="72"/>
        <end position="81"/>
    </location>
</feature>
<evidence type="ECO:0000313" key="2">
    <source>
        <dbReference type="EMBL" id="EDU46929.1"/>
    </source>
</evidence>
<dbReference type="Proteomes" id="UP000001471">
    <property type="component" value="Unassembled WGS sequence"/>
</dbReference>
<evidence type="ECO:0000256" key="1">
    <source>
        <dbReference type="SAM" id="MobiDB-lite"/>
    </source>
</evidence>